<dbReference type="InterPro" id="IPR036929">
    <property type="entry name" value="DsbDN_sf"/>
</dbReference>
<dbReference type="Proteomes" id="UP000094313">
    <property type="component" value="Chromosome"/>
</dbReference>
<dbReference type="GO" id="GO:0045454">
    <property type="term" value="P:cell redox homeostasis"/>
    <property type="evidence" value="ECO:0007669"/>
    <property type="project" value="TreeGrafter"/>
</dbReference>
<dbReference type="GO" id="GO:0015035">
    <property type="term" value="F:protein-disulfide reductase activity"/>
    <property type="evidence" value="ECO:0007669"/>
    <property type="project" value="TreeGrafter"/>
</dbReference>
<gene>
    <name evidence="3" type="ORF">BFS30_05125</name>
</gene>
<keyword evidence="1" id="KW-0732">Signal</keyword>
<evidence type="ECO:0000256" key="1">
    <source>
        <dbReference type="SAM" id="SignalP"/>
    </source>
</evidence>
<dbReference type="KEGG" id="psty:BFS30_05125"/>
<evidence type="ECO:0000259" key="2">
    <source>
        <dbReference type="Pfam" id="PF11412"/>
    </source>
</evidence>
<dbReference type="EMBL" id="CP017141">
    <property type="protein sequence ID" value="AOM76591.1"/>
    <property type="molecule type" value="Genomic_DNA"/>
</dbReference>
<proteinExistence type="predicted"/>
<feature type="chain" id="PRO_5009098389" evidence="1">
    <location>
        <begin position="21"/>
        <end position="149"/>
    </location>
</feature>
<dbReference type="PANTHER" id="PTHR32234">
    <property type="entry name" value="THIOL:DISULFIDE INTERCHANGE PROTEIN DSBD"/>
    <property type="match status" value="1"/>
</dbReference>
<organism evidence="3 4">
    <name type="scientific">Pedobacter steynii</name>
    <dbReference type="NCBI Taxonomy" id="430522"/>
    <lineage>
        <taxon>Bacteria</taxon>
        <taxon>Pseudomonadati</taxon>
        <taxon>Bacteroidota</taxon>
        <taxon>Sphingobacteriia</taxon>
        <taxon>Sphingobacteriales</taxon>
        <taxon>Sphingobacteriaceae</taxon>
        <taxon>Pedobacter</taxon>
    </lineage>
</organism>
<feature type="domain" description="Thiol:disulfide interchange protein DsbD N-terminal" evidence="2">
    <location>
        <begin position="34"/>
        <end position="144"/>
    </location>
</feature>
<sequence>MKKISLILAFVLFTVIGASAQIEKPVTWSYAAKKISKTEAVVYLKANMEEGWHIYSQNLKPGGPNKTVFSFASSKDYSPVGKTTEPKATTYFDENFKMNVSYFGNQVVFQQKVKLNKATATVKGTVEFMVCNDKQCLPPDEVSFNIPVK</sequence>
<evidence type="ECO:0000313" key="3">
    <source>
        <dbReference type="EMBL" id="AOM76591.1"/>
    </source>
</evidence>
<dbReference type="Gene3D" id="2.60.40.1250">
    <property type="entry name" value="Thiol:disulfide interchange protein DsbD, N-terminal domain"/>
    <property type="match status" value="1"/>
</dbReference>
<reference evidence="3 4" key="1">
    <citation type="submission" date="2016-08" db="EMBL/GenBank/DDBJ databases">
        <authorList>
            <person name="Seilhamer J.J."/>
        </authorList>
    </citation>
    <scope>NUCLEOTIDE SEQUENCE [LARGE SCALE GENOMIC DNA]</scope>
    <source>
        <strain evidence="3 4">DX4</strain>
    </source>
</reference>
<keyword evidence="4" id="KW-1185">Reference proteome</keyword>
<accession>A0A1D7QD17</accession>
<evidence type="ECO:0000313" key="4">
    <source>
        <dbReference type="Proteomes" id="UP000094313"/>
    </source>
</evidence>
<dbReference type="OrthoDB" id="767251at2"/>
<keyword evidence="3" id="KW-0762">Sugar transport</keyword>
<dbReference type="PANTHER" id="PTHR32234:SF0">
    <property type="entry name" value="THIOL:DISULFIDE INTERCHANGE PROTEIN DSBD"/>
    <property type="match status" value="1"/>
</dbReference>
<dbReference type="InterPro" id="IPR028250">
    <property type="entry name" value="DsbDN"/>
</dbReference>
<name>A0A1D7QD17_9SPHI</name>
<dbReference type="RefSeq" id="WP_069378286.1">
    <property type="nucleotide sequence ID" value="NZ_CP017141.1"/>
</dbReference>
<keyword evidence="3" id="KW-0813">Transport</keyword>
<dbReference type="AlphaFoldDB" id="A0A1D7QD17"/>
<dbReference type="Pfam" id="PF11412">
    <property type="entry name" value="DsbD_N"/>
    <property type="match status" value="1"/>
</dbReference>
<protein>
    <submittedName>
        <fullName evidence="3">Sugar transporter</fullName>
    </submittedName>
</protein>
<feature type="signal peptide" evidence="1">
    <location>
        <begin position="1"/>
        <end position="20"/>
    </location>
</feature>